<organism evidence="1 2">
    <name type="scientific">Nonomuraea endophytica</name>
    <dbReference type="NCBI Taxonomy" id="714136"/>
    <lineage>
        <taxon>Bacteria</taxon>
        <taxon>Bacillati</taxon>
        <taxon>Actinomycetota</taxon>
        <taxon>Actinomycetes</taxon>
        <taxon>Streptosporangiales</taxon>
        <taxon>Streptosporangiaceae</taxon>
        <taxon>Nonomuraea</taxon>
    </lineage>
</organism>
<protein>
    <submittedName>
        <fullName evidence="1">Uncharacterized protein</fullName>
    </submittedName>
</protein>
<dbReference type="RefSeq" id="WP_184970224.1">
    <property type="nucleotide sequence ID" value="NZ_JACHIN010000012.1"/>
</dbReference>
<keyword evidence="2" id="KW-1185">Reference proteome</keyword>
<dbReference type="AlphaFoldDB" id="A0A7W8EK45"/>
<gene>
    <name evidence="1" type="ORF">HNR40_007718</name>
</gene>
<name>A0A7W8EK45_9ACTN</name>
<accession>A0A7W8EK45</accession>
<comment type="caution">
    <text evidence="1">The sequence shown here is derived from an EMBL/GenBank/DDBJ whole genome shotgun (WGS) entry which is preliminary data.</text>
</comment>
<proteinExistence type="predicted"/>
<dbReference type="EMBL" id="JACHIN010000012">
    <property type="protein sequence ID" value="MBB5082223.1"/>
    <property type="molecule type" value="Genomic_DNA"/>
</dbReference>
<evidence type="ECO:0000313" key="1">
    <source>
        <dbReference type="EMBL" id="MBB5082223.1"/>
    </source>
</evidence>
<dbReference type="Proteomes" id="UP000568380">
    <property type="component" value="Unassembled WGS sequence"/>
</dbReference>
<evidence type="ECO:0000313" key="2">
    <source>
        <dbReference type="Proteomes" id="UP000568380"/>
    </source>
</evidence>
<reference evidence="1 2" key="1">
    <citation type="submission" date="2020-08" db="EMBL/GenBank/DDBJ databases">
        <title>Genomic Encyclopedia of Type Strains, Phase IV (KMG-IV): sequencing the most valuable type-strain genomes for metagenomic binning, comparative biology and taxonomic classification.</title>
        <authorList>
            <person name="Goeker M."/>
        </authorList>
    </citation>
    <scope>NUCLEOTIDE SEQUENCE [LARGE SCALE GENOMIC DNA]</scope>
    <source>
        <strain evidence="1 2">DSM 45385</strain>
    </source>
</reference>
<sequence>MTGFEIASESVGRGGTYVSGHGADYDASVMRLQQRGTGARTFGGEGLFATIVGTYNECLQVSLETLTGIGGEIAETGEGLRTVSWNTRVAESASVESFETPTWA</sequence>